<accession>A0A319DY88</accession>
<dbReference type="VEuPathDB" id="FungiDB:BO71DRAFT_415673"/>
<evidence type="ECO:0008006" key="4">
    <source>
        <dbReference type="Google" id="ProtNLM"/>
    </source>
</evidence>
<name>A0A319DY88_9EURO</name>
<proteinExistence type="predicted"/>
<keyword evidence="1" id="KW-0472">Membrane</keyword>
<gene>
    <name evidence="2" type="ORF">BO71DRAFT_415673</name>
</gene>
<dbReference type="AlphaFoldDB" id="A0A319DY88"/>
<reference evidence="2 3" key="1">
    <citation type="submission" date="2018-02" db="EMBL/GenBank/DDBJ databases">
        <title>The genomes of Aspergillus section Nigri reveals drivers in fungal speciation.</title>
        <authorList>
            <consortium name="DOE Joint Genome Institute"/>
            <person name="Vesth T.C."/>
            <person name="Nybo J."/>
            <person name="Theobald S."/>
            <person name="Brandl J."/>
            <person name="Frisvad J.C."/>
            <person name="Nielsen K.F."/>
            <person name="Lyhne E.K."/>
            <person name="Kogle M.E."/>
            <person name="Kuo A."/>
            <person name="Riley R."/>
            <person name="Clum A."/>
            <person name="Nolan M."/>
            <person name="Lipzen A."/>
            <person name="Salamov A."/>
            <person name="Henrissat B."/>
            <person name="Wiebenga A."/>
            <person name="De vries R.P."/>
            <person name="Grigoriev I.V."/>
            <person name="Mortensen U.H."/>
            <person name="Andersen M.R."/>
            <person name="Baker S.E."/>
        </authorList>
    </citation>
    <scope>NUCLEOTIDE SEQUENCE [LARGE SCALE GENOMIC DNA]</scope>
    <source>
        <strain evidence="2 3">CBS 707.79</strain>
    </source>
</reference>
<protein>
    <recommendedName>
        <fullName evidence="4">Transmembrane protein</fullName>
    </recommendedName>
</protein>
<feature type="transmembrane region" description="Helical" evidence="1">
    <location>
        <begin position="69"/>
        <end position="89"/>
    </location>
</feature>
<evidence type="ECO:0000313" key="3">
    <source>
        <dbReference type="Proteomes" id="UP000247810"/>
    </source>
</evidence>
<evidence type="ECO:0000313" key="2">
    <source>
        <dbReference type="EMBL" id="PYH99167.1"/>
    </source>
</evidence>
<dbReference type="EMBL" id="KZ825804">
    <property type="protein sequence ID" value="PYH99167.1"/>
    <property type="molecule type" value="Genomic_DNA"/>
</dbReference>
<dbReference type="Proteomes" id="UP000247810">
    <property type="component" value="Unassembled WGS sequence"/>
</dbReference>
<organism evidence="2 3">
    <name type="scientific">Aspergillus ellipticus CBS 707.79</name>
    <dbReference type="NCBI Taxonomy" id="1448320"/>
    <lineage>
        <taxon>Eukaryota</taxon>
        <taxon>Fungi</taxon>
        <taxon>Dikarya</taxon>
        <taxon>Ascomycota</taxon>
        <taxon>Pezizomycotina</taxon>
        <taxon>Eurotiomycetes</taxon>
        <taxon>Eurotiomycetidae</taxon>
        <taxon>Eurotiales</taxon>
        <taxon>Aspergillaceae</taxon>
        <taxon>Aspergillus</taxon>
        <taxon>Aspergillus subgen. Circumdati</taxon>
    </lineage>
</organism>
<keyword evidence="1" id="KW-0812">Transmembrane</keyword>
<evidence type="ECO:0000256" key="1">
    <source>
        <dbReference type="SAM" id="Phobius"/>
    </source>
</evidence>
<sequence>MNAWLKPGCLSVIRYRTRTPDYRASSPIDGASPAIIASTSPYGKPGNRFAGLTLTLSLSRSLARSSSPLLFLCLLLVLLSASFFLFSLFSLSSSFPLPPHRQAVAVFLFLKSTFFFTIPRPLSNERTLNCQPAAPSESCRPPPPPEYLVLPSRHPSCQHRPRVHPIVPSKFTGAIARAGVFELSAASDSCSV</sequence>
<keyword evidence="1" id="KW-1133">Transmembrane helix</keyword>
<keyword evidence="3" id="KW-1185">Reference proteome</keyword>